<proteinExistence type="predicted"/>
<evidence type="ECO:0000313" key="4">
    <source>
        <dbReference type="Proteomes" id="UP001634394"/>
    </source>
</evidence>
<reference evidence="3 4" key="1">
    <citation type="submission" date="2024-11" db="EMBL/GenBank/DDBJ databases">
        <title>Chromosome-level genome assembly of the freshwater bivalve Anodonta woodiana.</title>
        <authorList>
            <person name="Chen X."/>
        </authorList>
    </citation>
    <scope>NUCLEOTIDE SEQUENCE [LARGE SCALE GENOMIC DNA]</scope>
    <source>
        <strain evidence="3">MN2024</strain>
        <tissue evidence="3">Gills</tissue>
    </source>
</reference>
<accession>A0ABD3XJ22</accession>
<evidence type="ECO:0000256" key="2">
    <source>
        <dbReference type="SAM" id="SignalP"/>
    </source>
</evidence>
<sequence length="94" mass="10874">MKLVSVIALGVIIGVCYGELCSTDDGVVENSQQRILKEFDQQLPQLVERHQQERQRLTQQVRDRQVQQVENKQGPSQSVILKEFNQQLAQLEER</sequence>
<evidence type="ECO:0000256" key="1">
    <source>
        <dbReference type="SAM" id="Coils"/>
    </source>
</evidence>
<name>A0ABD3XJ22_SINWO</name>
<comment type="caution">
    <text evidence="3">The sequence shown here is derived from an EMBL/GenBank/DDBJ whole genome shotgun (WGS) entry which is preliminary data.</text>
</comment>
<organism evidence="3 4">
    <name type="scientific">Sinanodonta woodiana</name>
    <name type="common">Chinese pond mussel</name>
    <name type="synonym">Anodonta woodiana</name>
    <dbReference type="NCBI Taxonomy" id="1069815"/>
    <lineage>
        <taxon>Eukaryota</taxon>
        <taxon>Metazoa</taxon>
        <taxon>Spiralia</taxon>
        <taxon>Lophotrochozoa</taxon>
        <taxon>Mollusca</taxon>
        <taxon>Bivalvia</taxon>
        <taxon>Autobranchia</taxon>
        <taxon>Heteroconchia</taxon>
        <taxon>Palaeoheterodonta</taxon>
        <taxon>Unionida</taxon>
        <taxon>Unionoidea</taxon>
        <taxon>Unionidae</taxon>
        <taxon>Unioninae</taxon>
        <taxon>Sinanodonta</taxon>
    </lineage>
</organism>
<feature type="coiled-coil region" evidence="1">
    <location>
        <begin position="36"/>
        <end position="67"/>
    </location>
</feature>
<protein>
    <submittedName>
        <fullName evidence="3">Uncharacterized protein</fullName>
    </submittedName>
</protein>
<gene>
    <name evidence="3" type="ORF">ACJMK2_026121</name>
</gene>
<evidence type="ECO:0000313" key="3">
    <source>
        <dbReference type="EMBL" id="KAL3886100.1"/>
    </source>
</evidence>
<feature type="signal peptide" evidence="2">
    <location>
        <begin position="1"/>
        <end position="18"/>
    </location>
</feature>
<keyword evidence="2" id="KW-0732">Signal</keyword>
<dbReference type="EMBL" id="JBJQND010000002">
    <property type="protein sequence ID" value="KAL3886100.1"/>
    <property type="molecule type" value="Genomic_DNA"/>
</dbReference>
<dbReference type="Proteomes" id="UP001634394">
    <property type="component" value="Unassembled WGS sequence"/>
</dbReference>
<dbReference type="AlphaFoldDB" id="A0ABD3XJ22"/>
<keyword evidence="1" id="KW-0175">Coiled coil</keyword>
<feature type="chain" id="PRO_5044748456" evidence="2">
    <location>
        <begin position="19"/>
        <end position="94"/>
    </location>
</feature>
<keyword evidence="4" id="KW-1185">Reference proteome</keyword>